<dbReference type="InterPro" id="IPR003669">
    <property type="entry name" value="Thymidylate_synthase_ThyX"/>
</dbReference>
<dbReference type="InterPro" id="IPR036098">
    <property type="entry name" value="Thymidylate_synthase_ThyX_sf"/>
</dbReference>
<dbReference type="GO" id="GO:0050660">
    <property type="term" value="F:flavin adenine dinucleotide binding"/>
    <property type="evidence" value="ECO:0007669"/>
    <property type="project" value="InterPro"/>
</dbReference>
<dbReference type="NCBIfam" id="TIGR02170">
    <property type="entry name" value="thyX"/>
    <property type="match status" value="1"/>
</dbReference>
<organism evidence="1">
    <name type="scientific">uncultured Caudovirales phage</name>
    <dbReference type="NCBI Taxonomy" id="2100421"/>
    <lineage>
        <taxon>Viruses</taxon>
        <taxon>Duplodnaviria</taxon>
        <taxon>Heunggongvirae</taxon>
        <taxon>Uroviricota</taxon>
        <taxon>Caudoviricetes</taxon>
        <taxon>Peduoviridae</taxon>
        <taxon>Maltschvirus</taxon>
        <taxon>Maltschvirus maltsch</taxon>
    </lineage>
</organism>
<dbReference type="PROSITE" id="PS51331">
    <property type="entry name" value="THYX"/>
    <property type="match status" value="1"/>
</dbReference>
<reference evidence="1" key="1">
    <citation type="submission" date="2020-04" db="EMBL/GenBank/DDBJ databases">
        <authorList>
            <person name="Chiriac C."/>
            <person name="Salcher M."/>
            <person name="Ghai R."/>
            <person name="Kavagutti S V."/>
        </authorList>
    </citation>
    <scope>NUCLEOTIDE SEQUENCE</scope>
</reference>
<dbReference type="GO" id="GO:0050797">
    <property type="term" value="F:thymidylate synthase (FAD) activity"/>
    <property type="evidence" value="ECO:0007669"/>
    <property type="project" value="InterPro"/>
</dbReference>
<accession>A0A6J5LV39</accession>
<dbReference type="GO" id="GO:0006231">
    <property type="term" value="P:dTMP biosynthetic process"/>
    <property type="evidence" value="ECO:0007669"/>
    <property type="project" value="InterPro"/>
</dbReference>
<sequence length="288" mass="32508">MTSVTLIEKMGSDLSIVRAARLTSNKNDQQSQSKEDPASIASLIRYLIRHRHTSPFEFGKLHFEIECPIFVARQVLRHRTANVNEFSQRYSDLPEEFDCYRPGSERYPWRGQSKSNRQASSGIVNYNPGEYSTNEVGGLSAEAICGIEYFNRRTAGVSREQARSCLPLGTFTRMRFCIDLHNLFNFIRLRINADAQQETAEVARLMLAIAREHFPISVAAFCDYMLNSITLSALDIKMIVVYPINANHLDSGTLSRFATSIGMSSGEYQEHMLKRAVLIGELTTGPTH</sequence>
<dbReference type="Gene3D" id="3.30.1360.170">
    <property type="match status" value="1"/>
</dbReference>
<gene>
    <name evidence="1" type="ORF">UFOVP329_77</name>
</gene>
<protein>
    <submittedName>
        <fullName evidence="1">THY1 Predicted alternative thymidylate synthase</fullName>
    </submittedName>
</protein>
<dbReference type="EMBL" id="LR796342">
    <property type="protein sequence ID" value="CAB4138315.1"/>
    <property type="molecule type" value="Genomic_DNA"/>
</dbReference>
<name>A0A6J5LV39_9CAUD</name>
<dbReference type="PANTHER" id="PTHR34934">
    <property type="entry name" value="FLAVIN-DEPENDENT THYMIDYLATE SYNTHASE"/>
    <property type="match status" value="1"/>
</dbReference>
<dbReference type="SUPFAM" id="SSF69796">
    <property type="entry name" value="Thymidylate synthase-complementing protein Thy1"/>
    <property type="match status" value="1"/>
</dbReference>
<proteinExistence type="predicted"/>
<dbReference type="PANTHER" id="PTHR34934:SF1">
    <property type="entry name" value="FLAVIN-DEPENDENT THYMIDYLATE SYNTHASE"/>
    <property type="match status" value="1"/>
</dbReference>
<dbReference type="GO" id="GO:0070402">
    <property type="term" value="F:NADPH binding"/>
    <property type="evidence" value="ECO:0007669"/>
    <property type="project" value="TreeGrafter"/>
</dbReference>
<evidence type="ECO:0000313" key="1">
    <source>
        <dbReference type="EMBL" id="CAB4138315.1"/>
    </source>
</evidence>
<dbReference type="GO" id="GO:0004799">
    <property type="term" value="F:thymidylate synthase activity"/>
    <property type="evidence" value="ECO:0007669"/>
    <property type="project" value="TreeGrafter"/>
</dbReference>
<dbReference type="CDD" id="cd20175">
    <property type="entry name" value="ThyX"/>
    <property type="match status" value="1"/>
</dbReference>
<dbReference type="Pfam" id="PF02511">
    <property type="entry name" value="Thy1"/>
    <property type="match status" value="1"/>
</dbReference>